<sequence>MVNEKITTESEYAQIRTQQVEIVNKCDLILHIIHTATLEIVNTLKTTIVKSIQTNSNKDLAFLQSESIRNTVKNPIPHRSKRGLINLGGSVVHWVFGAMDNDDQQNILIFS</sequence>
<keyword evidence="2" id="KW-1185">Reference proteome</keyword>
<organism evidence="1 2">
    <name type="scientific">Hermetia illucens</name>
    <name type="common">Black soldier fly</name>
    <dbReference type="NCBI Taxonomy" id="343691"/>
    <lineage>
        <taxon>Eukaryota</taxon>
        <taxon>Metazoa</taxon>
        <taxon>Ecdysozoa</taxon>
        <taxon>Arthropoda</taxon>
        <taxon>Hexapoda</taxon>
        <taxon>Insecta</taxon>
        <taxon>Pterygota</taxon>
        <taxon>Neoptera</taxon>
        <taxon>Endopterygota</taxon>
        <taxon>Diptera</taxon>
        <taxon>Brachycera</taxon>
        <taxon>Stratiomyomorpha</taxon>
        <taxon>Stratiomyidae</taxon>
        <taxon>Hermetiinae</taxon>
        <taxon>Hermetia</taxon>
    </lineage>
</organism>
<dbReference type="InParanoid" id="A0A7R8UQY1"/>
<evidence type="ECO:0000313" key="2">
    <source>
        <dbReference type="Proteomes" id="UP000594454"/>
    </source>
</evidence>
<dbReference type="Proteomes" id="UP000594454">
    <property type="component" value="Chromosome 3"/>
</dbReference>
<reference evidence="1 2" key="1">
    <citation type="submission" date="2020-11" db="EMBL/GenBank/DDBJ databases">
        <authorList>
            <person name="Wallbank WR R."/>
            <person name="Pardo Diaz C."/>
            <person name="Kozak K."/>
            <person name="Martin S."/>
            <person name="Jiggins C."/>
            <person name="Moest M."/>
            <person name="Warren A I."/>
            <person name="Generalovic N T."/>
            <person name="Byers J.R.P. K."/>
            <person name="Montejo-Kovacevich G."/>
            <person name="Yen C E."/>
        </authorList>
    </citation>
    <scope>NUCLEOTIDE SEQUENCE [LARGE SCALE GENOMIC DNA]</scope>
</reference>
<dbReference type="AlphaFoldDB" id="A0A7R8UQY1"/>
<dbReference type="InterPro" id="IPR022048">
    <property type="entry name" value="Envelope_fusion-like"/>
</dbReference>
<accession>A0A7R8UQY1</accession>
<gene>
    <name evidence="1" type="ORF">HERILL_LOCUS8166</name>
</gene>
<dbReference type="Pfam" id="PF12259">
    <property type="entry name" value="Baculo_F"/>
    <property type="match status" value="1"/>
</dbReference>
<name>A0A7R8UQY1_HERIL</name>
<protein>
    <submittedName>
        <fullName evidence="1">Uncharacterized protein</fullName>
    </submittedName>
</protein>
<proteinExistence type="predicted"/>
<evidence type="ECO:0000313" key="1">
    <source>
        <dbReference type="EMBL" id="CAD7085316.1"/>
    </source>
</evidence>
<dbReference type="EMBL" id="LR899011">
    <property type="protein sequence ID" value="CAD7085316.1"/>
    <property type="molecule type" value="Genomic_DNA"/>
</dbReference>